<evidence type="ECO:0000259" key="1">
    <source>
        <dbReference type="Pfam" id="PF08241"/>
    </source>
</evidence>
<dbReference type="Gene3D" id="3.40.50.150">
    <property type="entry name" value="Vaccinia Virus protein VP39"/>
    <property type="match status" value="1"/>
</dbReference>
<feature type="domain" description="Methyltransferase type 11" evidence="1">
    <location>
        <begin position="25"/>
        <end position="82"/>
    </location>
</feature>
<keyword evidence="2" id="KW-0489">Methyltransferase</keyword>
<dbReference type="SUPFAM" id="SSF53335">
    <property type="entry name" value="S-adenosyl-L-methionine-dependent methyltransferases"/>
    <property type="match status" value="1"/>
</dbReference>
<name>A0ABZ1QLH1_9ACTN</name>
<dbReference type="Proteomes" id="UP001432312">
    <property type="component" value="Chromosome"/>
</dbReference>
<dbReference type="Pfam" id="PF08241">
    <property type="entry name" value="Methyltransf_11"/>
    <property type="match status" value="1"/>
</dbReference>
<gene>
    <name evidence="2" type="ORF">OHA91_36130</name>
</gene>
<keyword evidence="2" id="KW-0808">Transferase</keyword>
<reference evidence="2" key="1">
    <citation type="submission" date="2022-10" db="EMBL/GenBank/DDBJ databases">
        <title>The complete genomes of actinobacterial strains from the NBC collection.</title>
        <authorList>
            <person name="Joergensen T.S."/>
            <person name="Alvarez Arevalo M."/>
            <person name="Sterndorff E.B."/>
            <person name="Faurdal D."/>
            <person name="Vuksanovic O."/>
            <person name="Mourched A.-S."/>
            <person name="Charusanti P."/>
            <person name="Shaw S."/>
            <person name="Blin K."/>
            <person name="Weber T."/>
        </authorList>
    </citation>
    <scope>NUCLEOTIDE SEQUENCE</scope>
    <source>
        <strain evidence="2">NBC_00303</strain>
    </source>
</reference>
<dbReference type="GO" id="GO:0008168">
    <property type="term" value="F:methyltransferase activity"/>
    <property type="evidence" value="ECO:0007669"/>
    <property type="project" value="UniProtKB-KW"/>
</dbReference>
<accession>A0ABZ1QLH1</accession>
<organism evidence="2 3">
    <name type="scientific">Streptomyces erythrochromogenes</name>
    <dbReference type="NCBI Taxonomy" id="285574"/>
    <lineage>
        <taxon>Bacteria</taxon>
        <taxon>Bacillati</taxon>
        <taxon>Actinomycetota</taxon>
        <taxon>Actinomycetes</taxon>
        <taxon>Kitasatosporales</taxon>
        <taxon>Streptomycetaceae</taxon>
        <taxon>Streptomyces</taxon>
    </lineage>
</organism>
<dbReference type="EMBL" id="CP108036">
    <property type="protein sequence ID" value="WUN83465.1"/>
    <property type="molecule type" value="Genomic_DNA"/>
</dbReference>
<evidence type="ECO:0000313" key="2">
    <source>
        <dbReference type="EMBL" id="WUN83465.1"/>
    </source>
</evidence>
<dbReference type="GO" id="GO:0032259">
    <property type="term" value="P:methylation"/>
    <property type="evidence" value="ECO:0007669"/>
    <property type="project" value="UniProtKB-KW"/>
</dbReference>
<dbReference type="RefSeq" id="WP_328740782.1">
    <property type="nucleotide sequence ID" value="NZ_CP108036.1"/>
</dbReference>
<proteinExistence type="predicted"/>
<evidence type="ECO:0000313" key="3">
    <source>
        <dbReference type="Proteomes" id="UP001432312"/>
    </source>
</evidence>
<sequence>MQQLQQQGTHWSAFDVIRRACRRVPPRPGTLPGRASRLPVATGSQDTVFAIFAAHERRRAADREALFAEITRTLRPGGTLILVEHLRDRADTATFGPRGLALHAPPRVARLADGAGLHTVTETRIATIVTVFAFRRELRDHQRRLYSAVGTQRTGRIHVVTRRPGRRLAAGAAVRP</sequence>
<dbReference type="InterPro" id="IPR013216">
    <property type="entry name" value="Methyltransf_11"/>
</dbReference>
<keyword evidence="3" id="KW-1185">Reference proteome</keyword>
<protein>
    <submittedName>
        <fullName evidence="2">Class I SAM-dependent methyltransferase</fullName>
    </submittedName>
</protein>
<dbReference type="InterPro" id="IPR029063">
    <property type="entry name" value="SAM-dependent_MTases_sf"/>
</dbReference>
<dbReference type="GeneID" id="95501598"/>